<keyword evidence="2" id="KW-1133">Transmembrane helix</keyword>
<feature type="domain" description="Phage tail tape measure protein" evidence="3">
    <location>
        <begin position="109"/>
        <end position="299"/>
    </location>
</feature>
<keyword evidence="1" id="KW-1188">Viral release from host cell</keyword>
<dbReference type="RefSeq" id="WP_307635098.1">
    <property type="nucleotide sequence ID" value="NZ_JAUSQL010000001.1"/>
</dbReference>
<reference evidence="4 5" key="1">
    <citation type="submission" date="2023-07" db="EMBL/GenBank/DDBJ databases">
        <title>Sequencing the genomes of 1000 actinobacteria strains.</title>
        <authorList>
            <person name="Klenk H.-P."/>
        </authorList>
    </citation>
    <scope>NUCLEOTIDE SEQUENCE [LARGE SCALE GENOMIC DNA]</scope>
    <source>
        <strain evidence="4 5">DSM 19515</strain>
    </source>
</reference>
<proteinExistence type="predicted"/>
<organism evidence="4 5">
    <name type="scientific">Trueperella abortisuis</name>
    <dbReference type="NCBI Taxonomy" id="445930"/>
    <lineage>
        <taxon>Bacteria</taxon>
        <taxon>Bacillati</taxon>
        <taxon>Actinomycetota</taxon>
        <taxon>Actinomycetes</taxon>
        <taxon>Actinomycetales</taxon>
        <taxon>Actinomycetaceae</taxon>
        <taxon>Trueperella</taxon>
    </lineage>
</organism>
<protein>
    <submittedName>
        <fullName evidence="4">TP901 family phage tail tape measure protein</fullName>
    </submittedName>
</protein>
<evidence type="ECO:0000259" key="3">
    <source>
        <dbReference type="Pfam" id="PF10145"/>
    </source>
</evidence>
<dbReference type="Pfam" id="PF10145">
    <property type="entry name" value="PhageMin_Tail"/>
    <property type="match status" value="1"/>
</dbReference>
<dbReference type="PANTHER" id="PTHR37813:SF1">
    <property type="entry name" value="FELS-2 PROPHAGE PROTEIN"/>
    <property type="match status" value="1"/>
</dbReference>
<dbReference type="EMBL" id="JAUSQL010000001">
    <property type="protein sequence ID" value="MDP9832993.1"/>
    <property type="molecule type" value="Genomic_DNA"/>
</dbReference>
<comment type="caution">
    <text evidence="4">The sequence shown here is derived from an EMBL/GenBank/DDBJ whole genome shotgun (WGS) entry which is preliminary data.</text>
</comment>
<keyword evidence="2" id="KW-0472">Membrane</keyword>
<dbReference type="NCBIfam" id="TIGR01760">
    <property type="entry name" value="tape_meas_TP901"/>
    <property type="match status" value="1"/>
</dbReference>
<dbReference type="PANTHER" id="PTHR37813">
    <property type="entry name" value="FELS-2 PROPHAGE PROTEIN"/>
    <property type="match status" value="1"/>
</dbReference>
<feature type="transmembrane region" description="Helical" evidence="2">
    <location>
        <begin position="405"/>
        <end position="430"/>
    </location>
</feature>
<dbReference type="Proteomes" id="UP001230145">
    <property type="component" value="Unassembled WGS sequence"/>
</dbReference>
<accession>A0ABT9PJU8</accession>
<feature type="transmembrane region" description="Helical" evidence="2">
    <location>
        <begin position="465"/>
        <end position="494"/>
    </location>
</feature>
<gene>
    <name evidence="4" type="ORF">J2S45_001672</name>
</gene>
<evidence type="ECO:0000313" key="4">
    <source>
        <dbReference type="EMBL" id="MDP9832993.1"/>
    </source>
</evidence>
<evidence type="ECO:0000313" key="5">
    <source>
        <dbReference type="Proteomes" id="UP001230145"/>
    </source>
</evidence>
<sequence length="967" mass="100125">MKVVLRANVEDFRKNMAAASTSFEQAVRDMDKSAQVASTNGGRLVQSMQAQRAEWDRIGGVLVAFGAGLTAAFAGSAKAAIDWESSFAGVRKTVDASEAEFALLDTRLRDMARSMPATHAEIAQVAEAAGQLGIETRNLDSFTEAMIQMGEATNLSADEAATQLARFANIMGTAQTEFTNMGSAIVALGNNFATSESEIVNMSMRLASAGKQAGMTEGDIFGIATALSSVGIEAEAGGTAVSKVIIEMRNAVDTGSGKLEVFAKVAGMTGEQFARAFRDDAAGALTMFIQGLAQMEATGQSTYPVLQELGMTDVRVGNALRSSANAADMFTGAIEMGNSAYQENTALSDEYAARMKTMASKLVVFKNNVVDLAISLGDLLLPALNFVVEGLTGVVHWIGDLPAPLQVVIGVFTGLGGVISLAAGGFMLLAPRVMDAYHAFQALKSANILGIGTAMGKAGGMARGLVGAIAGLSGPITLAVGSVGVLAGVVASYVNEGRAAEEVSRRLARSFDQVTGAATGNTRELLAAELVANGVAEDYAALGGNVADLIPAIEGNADAIARVNEILGVNSDQIEDAYNGAELWALNMAAADQAAYGLGNTLGDMAVEPVSEGMNDLRNRLHDVAAGFDLAGGDANYAAQMLEGAEAAMAGTAGASDDLAGSSEVAAGGISQVGEEAAGAQQALDDYIASLFEAAGINMSVDEAAIRYAETLAEVIANLHEGAGASAVGTNAQRDNQSSLIDLARDSGRWMQAMIKQGGVTDDLAARTQQMTNDFLATAEQMGVNSDRAVELAADYGLIPADIRTRAEFDDWQARNDANGWKLWLESIPARKEVTLVQKIVQQGALVGAGVGMSTPGYSQGGYTGPGRVTEPAGIVHKGEVVWSQRDVARAGGVAVVEAMRRGLRGYQAGGVVQGPSAQAPRPVVNVAAPSLEGVAIEGALRVGDALVPLIDGRIVRRERHRALVRR</sequence>
<evidence type="ECO:0000256" key="2">
    <source>
        <dbReference type="SAM" id="Phobius"/>
    </source>
</evidence>
<evidence type="ECO:0000256" key="1">
    <source>
        <dbReference type="ARBA" id="ARBA00022612"/>
    </source>
</evidence>
<name>A0ABT9PJU8_9ACTO</name>
<keyword evidence="5" id="KW-1185">Reference proteome</keyword>
<keyword evidence="2" id="KW-0812">Transmembrane</keyword>
<dbReference type="InterPro" id="IPR010090">
    <property type="entry name" value="Phage_tape_meas"/>
</dbReference>